<dbReference type="InterPro" id="IPR002347">
    <property type="entry name" value="SDR_fam"/>
</dbReference>
<dbReference type="SUPFAM" id="SSF51735">
    <property type="entry name" value="NAD(P)-binding Rossmann-fold domains"/>
    <property type="match status" value="1"/>
</dbReference>
<evidence type="ECO:0000313" key="2">
    <source>
        <dbReference type="Proteomes" id="UP000235005"/>
    </source>
</evidence>
<protein>
    <recommendedName>
        <fullName evidence="3">Short-chain dehydrogenase</fullName>
    </recommendedName>
</protein>
<reference evidence="1 2" key="1">
    <citation type="submission" date="2018-01" db="EMBL/GenBank/DDBJ databases">
        <title>The draft genome sequence of Halioglobus lutimaris HF004.</title>
        <authorList>
            <person name="Du Z.-J."/>
            <person name="Shi M.-J."/>
        </authorList>
    </citation>
    <scope>NUCLEOTIDE SEQUENCE [LARGE SCALE GENOMIC DNA]</scope>
    <source>
        <strain evidence="1 2">HF004</strain>
    </source>
</reference>
<gene>
    <name evidence="1" type="ORF">C0039_04695</name>
</gene>
<dbReference type="Proteomes" id="UP000235005">
    <property type="component" value="Unassembled WGS sequence"/>
</dbReference>
<dbReference type="PANTHER" id="PTHR43975:SF2">
    <property type="entry name" value="EG:BACR7A4.14 PROTEIN-RELATED"/>
    <property type="match status" value="1"/>
</dbReference>
<dbReference type="OrthoDB" id="9786435at2"/>
<dbReference type="PANTHER" id="PTHR43975">
    <property type="entry name" value="ZGC:101858"/>
    <property type="match status" value="1"/>
</dbReference>
<organism evidence="1 2">
    <name type="scientific">Pseudohalioglobus lutimaris</name>
    <dbReference type="NCBI Taxonomy" id="1737061"/>
    <lineage>
        <taxon>Bacteria</taxon>
        <taxon>Pseudomonadati</taxon>
        <taxon>Pseudomonadota</taxon>
        <taxon>Gammaproteobacteria</taxon>
        <taxon>Cellvibrionales</taxon>
        <taxon>Halieaceae</taxon>
        <taxon>Pseudohalioglobus</taxon>
    </lineage>
</organism>
<name>A0A2N5X5T1_9GAMM</name>
<evidence type="ECO:0000313" key="1">
    <source>
        <dbReference type="EMBL" id="PLW69836.1"/>
    </source>
</evidence>
<dbReference type="Gene3D" id="3.40.50.720">
    <property type="entry name" value="NAD(P)-binding Rossmann-like Domain"/>
    <property type="match status" value="1"/>
</dbReference>
<dbReference type="EMBL" id="PKUS01000003">
    <property type="protein sequence ID" value="PLW69836.1"/>
    <property type="molecule type" value="Genomic_DNA"/>
</dbReference>
<keyword evidence="2" id="KW-1185">Reference proteome</keyword>
<dbReference type="AlphaFoldDB" id="A0A2N5X5T1"/>
<evidence type="ECO:0008006" key="3">
    <source>
        <dbReference type="Google" id="ProtNLM"/>
    </source>
</evidence>
<dbReference type="Pfam" id="PF00106">
    <property type="entry name" value="adh_short"/>
    <property type="match status" value="1"/>
</dbReference>
<sequence length="254" mass="26886">MGLYVVTGSASGIGDAVAKQIRAEGHQVIGVDIRDADIVADLSDEANCESVITRIRELATDGIDGLIPCAGVGPECPRPALIPLVNFFAVVALVNGLLPLLERKRGAIVLISSNSSRMLEYDEDYMQALLTEDREKALRLVETVDGQGAYGGSKQALTRWMRKTNAAVAGCGVRMNAIAPGYTETGMTASGKSDPRFREALKQFVDSIPIGRPGMPADQADAVLFLLGGKAGFISGSVLFVDGGHDAVFRPDSY</sequence>
<comment type="caution">
    <text evidence="1">The sequence shown here is derived from an EMBL/GenBank/DDBJ whole genome shotgun (WGS) entry which is preliminary data.</text>
</comment>
<proteinExistence type="predicted"/>
<dbReference type="Pfam" id="PF13561">
    <property type="entry name" value="adh_short_C2"/>
    <property type="match status" value="1"/>
</dbReference>
<dbReference type="InterPro" id="IPR036291">
    <property type="entry name" value="NAD(P)-bd_dom_sf"/>
</dbReference>
<dbReference type="RefSeq" id="WP_101517400.1">
    <property type="nucleotide sequence ID" value="NZ_PKUS01000003.1"/>
</dbReference>
<dbReference type="PRINTS" id="PR00081">
    <property type="entry name" value="GDHRDH"/>
</dbReference>
<accession>A0A2N5X5T1</accession>